<dbReference type="GO" id="GO:0005681">
    <property type="term" value="C:spliceosomal complex"/>
    <property type="evidence" value="ECO:0007669"/>
    <property type="project" value="UniProtKB-KW"/>
</dbReference>
<evidence type="ECO:0000256" key="5">
    <source>
        <dbReference type="ARBA" id="ARBA00022728"/>
    </source>
</evidence>
<comment type="subunit">
    <text evidence="8">May be part of a spliceosome complex.</text>
</comment>
<comment type="similarity">
    <text evidence="2 8">Belongs to the SYF2 family.</text>
</comment>
<keyword evidence="6 8" id="KW-0508">mRNA splicing</keyword>
<evidence type="ECO:0000256" key="7">
    <source>
        <dbReference type="ARBA" id="ARBA00023242"/>
    </source>
</evidence>
<evidence type="ECO:0000256" key="4">
    <source>
        <dbReference type="ARBA" id="ARBA00022664"/>
    </source>
</evidence>
<evidence type="ECO:0000256" key="1">
    <source>
        <dbReference type="ARBA" id="ARBA00004123"/>
    </source>
</evidence>
<organism evidence="10 11">
    <name type="scientific">Kluyveromyces dobzhanskii CBS 2104</name>
    <dbReference type="NCBI Taxonomy" id="1427455"/>
    <lineage>
        <taxon>Eukaryota</taxon>
        <taxon>Fungi</taxon>
        <taxon>Dikarya</taxon>
        <taxon>Ascomycota</taxon>
        <taxon>Saccharomycotina</taxon>
        <taxon>Saccharomycetes</taxon>
        <taxon>Saccharomycetales</taxon>
        <taxon>Saccharomycetaceae</taxon>
        <taxon>Kluyveromyces</taxon>
    </lineage>
</organism>
<dbReference type="InterPro" id="IPR013260">
    <property type="entry name" value="mRNA_splic_SYF2"/>
</dbReference>
<evidence type="ECO:0000256" key="9">
    <source>
        <dbReference type="SAM" id="MobiDB-lite"/>
    </source>
</evidence>
<evidence type="ECO:0000313" key="10">
    <source>
        <dbReference type="EMBL" id="CDO94300.1"/>
    </source>
</evidence>
<evidence type="ECO:0000256" key="8">
    <source>
        <dbReference type="RuleBase" id="RU367148"/>
    </source>
</evidence>
<evidence type="ECO:0000256" key="3">
    <source>
        <dbReference type="ARBA" id="ARBA00014745"/>
    </source>
</evidence>
<feature type="region of interest" description="Disordered" evidence="9">
    <location>
        <begin position="37"/>
        <end position="59"/>
    </location>
</feature>
<evidence type="ECO:0000256" key="2">
    <source>
        <dbReference type="ARBA" id="ARBA00010028"/>
    </source>
</evidence>
<keyword evidence="4 8" id="KW-0507">mRNA processing</keyword>
<name>A0A0A8L5J6_9SACH</name>
<gene>
    <name evidence="10" type="ORF">KLDO_g2572</name>
</gene>
<sequence>MSGLAEIENRLKTLRKQKVDVTLRNKKAVIAEEEKNSGRRVYSMADDGENTSKAQKSQEEDVVKLAHYSIREYEKWEAKKLGSKEHRSTMGDFQTIARNSYKREVEALPASISHPLNVGITEKRKVQVEDNPELINSVVSTLNEQSKKKYMVRKHKLDKQNKVNIDDGFINNKNKRFNARLNNEFK</sequence>
<evidence type="ECO:0000313" key="11">
    <source>
        <dbReference type="Proteomes" id="UP000031516"/>
    </source>
</evidence>
<dbReference type="OrthoDB" id="199717at2759"/>
<dbReference type="AlphaFoldDB" id="A0A0A8L5J6"/>
<comment type="subcellular location">
    <subcellularLocation>
        <location evidence="1 8">Nucleus</location>
    </subcellularLocation>
</comment>
<proteinExistence type="inferred from homology"/>
<protein>
    <recommendedName>
        <fullName evidence="3 8">Pre-mRNA-splicing factor SYF2</fullName>
    </recommendedName>
</protein>
<keyword evidence="5 8" id="KW-0747">Spliceosome</keyword>
<comment type="caution">
    <text evidence="10">The sequence shown here is derived from an EMBL/GenBank/DDBJ whole genome shotgun (WGS) entry which is preliminary data.</text>
</comment>
<evidence type="ECO:0000256" key="6">
    <source>
        <dbReference type="ARBA" id="ARBA00023187"/>
    </source>
</evidence>
<dbReference type="Pfam" id="PF08231">
    <property type="entry name" value="SYF2"/>
    <property type="match status" value="1"/>
</dbReference>
<comment type="function">
    <text evidence="8">Involved in pre-mRNA splicing.</text>
</comment>
<reference evidence="10 11" key="1">
    <citation type="submission" date="2014-03" db="EMBL/GenBank/DDBJ databases">
        <title>The genome of Kluyveromyces dobzhanskii.</title>
        <authorList>
            <person name="Nystedt B."/>
            <person name="Astrom S."/>
        </authorList>
    </citation>
    <scope>NUCLEOTIDE SEQUENCE [LARGE SCALE GENOMIC DNA]</scope>
    <source>
        <strain evidence="10 11">CBS 2104</strain>
    </source>
</reference>
<keyword evidence="7 8" id="KW-0539">Nucleus</keyword>
<dbReference type="GO" id="GO:0000398">
    <property type="term" value="P:mRNA splicing, via spliceosome"/>
    <property type="evidence" value="ECO:0007669"/>
    <property type="project" value="UniProtKB-UniRule"/>
</dbReference>
<accession>A0A0A8L5J6</accession>
<dbReference type="EMBL" id="CCBQ010000037">
    <property type="protein sequence ID" value="CDO94300.1"/>
    <property type="molecule type" value="Genomic_DNA"/>
</dbReference>
<keyword evidence="11" id="KW-1185">Reference proteome</keyword>
<dbReference type="Proteomes" id="UP000031516">
    <property type="component" value="Unassembled WGS sequence"/>
</dbReference>